<sequence>MILHSAFSQGIYTKDNTLKTKIKSMVVKLLNGDNPNAAFPSVVVVAAAALELDVLDASVVVVVAEVVSAEVNTELDVTSDEPGVVLRGRVLVDVGVLSRQDALREESEANTASA</sequence>
<dbReference type="EMBL" id="CABFNS010000761">
    <property type="protein sequence ID" value="VUC26937.1"/>
    <property type="molecule type" value="Genomic_DNA"/>
</dbReference>
<gene>
    <name evidence="1" type="ORF">CLO192961_LOCUS200189</name>
</gene>
<dbReference type="Proteomes" id="UP000766486">
    <property type="component" value="Unassembled WGS sequence"/>
</dbReference>
<evidence type="ECO:0000313" key="2">
    <source>
        <dbReference type="Proteomes" id="UP000766486"/>
    </source>
</evidence>
<organism evidence="1 2">
    <name type="scientific">Bionectria ochroleuca</name>
    <name type="common">Gliocladium roseum</name>
    <dbReference type="NCBI Taxonomy" id="29856"/>
    <lineage>
        <taxon>Eukaryota</taxon>
        <taxon>Fungi</taxon>
        <taxon>Dikarya</taxon>
        <taxon>Ascomycota</taxon>
        <taxon>Pezizomycotina</taxon>
        <taxon>Sordariomycetes</taxon>
        <taxon>Hypocreomycetidae</taxon>
        <taxon>Hypocreales</taxon>
        <taxon>Bionectriaceae</taxon>
        <taxon>Clonostachys</taxon>
    </lineage>
</organism>
<name>A0ABY6U8K7_BIOOC</name>
<reference evidence="1 2" key="1">
    <citation type="submission" date="2019-06" db="EMBL/GenBank/DDBJ databases">
        <authorList>
            <person name="Broberg M."/>
        </authorList>
    </citation>
    <scope>NUCLEOTIDE SEQUENCE [LARGE SCALE GENOMIC DNA]</scope>
</reference>
<proteinExistence type="predicted"/>
<comment type="caution">
    <text evidence="1">The sequence shown here is derived from an EMBL/GenBank/DDBJ whole genome shotgun (WGS) entry which is preliminary data.</text>
</comment>
<protein>
    <submittedName>
        <fullName evidence="1">Uncharacterized protein</fullName>
    </submittedName>
</protein>
<keyword evidence="2" id="KW-1185">Reference proteome</keyword>
<evidence type="ECO:0000313" key="1">
    <source>
        <dbReference type="EMBL" id="VUC26937.1"/>
    </source>
</evidence>
<accession>A0ABY6U8K7</accession>